<dbReference type="Pfam" id="PF00571">
    <property type="entry name" value="CBS"/>
    <property type="match status" value="2"/>
</dbReference>
<dbReference type="InterPro" id="IPR002550">
    <property type="entry name" value="CNNM"/>
</dbReference>
<keyword evidence="3 9" id="KW-0812">Transmembrane</keyword>
<dbReference type="GO" id="GO:0005886">
    <property type="term" value="C:plasma membrane"/>
    <property type="evidence" value="ECO:0007669"/>
    <property type="project" value="UniProtKB-SubCell"/>
</dbReference>
<dbReference type="SMART" id="SM01091">
    <property type="entry name" value="CorC_HlyC"/>
    <property type="match status" value="1"/>
</dbReference>
<gene>
    <name evidence="14" type="ORF">DES53_102481</name>
</gene>
<keyword evidence="4" id="KW-0677">Repeat</keyword>
<dbReference type="PROSITE" id="PS51371">
    <property type="entry name" value="CBS"/>
    <property type="match status" value="2"/>
</dbReference>
<dbReference type="EMBL" id="QNRR01000002">
    <property type="protein sequence ID" value="RBP46095.1"/>
    <property type="molecule type" value="Genomic_DNA"/>
</dbReference>
<dbReference type="Pfam" id="PF01595">
    <property type="entry name" value="CNNM"/>
    <property type="match status" value="1"/>
</dbReference>
<evidence type="ECO:0000256" key="9">
    <source>
        <dbReference type="PROSITE-ProRule" id="PRU01193"/>
    </source>
</evidence>
<dbReference type="PANTHER" id="PTHR43099">
    <property type="entry name" value="UPF0053 PROTEIN YRKA"/>
    <property type="match status" value="1"/>
</dbReference>
<evidence type="ECO:0000256" key="10">
    <source>
        <dbReference type="SAM" id="MobiDB-lite"/>
    </source>
</evidence>
<dbReference type="InterPro" id="IPR051676">
    <property type="entry name" value="UPF0053_domain"/>
</dbReference>
<keyword evidence="2" id="KW-1003">Cell membrane</keyword>
<evidence type="ECO:0000256" key="11">
    <source>
        <dbReference type="SAM" id="Phobius"/>
    </source>
</evidence>
<feature type="region of interest" description="Disordered" evidence="10">
    <location>
        <begin position="458"/>
        <end position="482"/>
    </location>
</feature>
<keyword evidence="6 8" id="KW-0129">CBS domain</keyword>
<evidence type="ECO:0000313" key="14">
    <source>
        <dbReference type="EMBL" id="RBP46095.1"/>
    </source>
</evidence>
<dbReference type="InterPro" id="IPR016169">
    <property type="entry name" value="FAD-bd_PCMH_sub2"/>
</dbReference>
<dbReference type="InterPro" id="IPR036318">
    <property type="entry name" value="FAD-bd_PCMH-like_sf"/>
</dbReference>
<feature type="transmembrane region" description="Helical" evidence="11">
    <location>
        <begin position="169"/>
        <end position="191"/>
    </location>
</feature>
<keyword evidence="15" id="KW-1185">Reference proteome</keyword>
<dbReference type="InterPro" id="IPR044751">
    <property type="entry name" value="Ion_transp-like_CBS"/>
</dbReference>
<comment type="caution">
    <text evidence="14">The sequence shown here is derived from an EMBL/GenBank/DDBJ whole genome shotgun (WGS) entry which is preliminary data.</text>
</comment>
<dbReference type="Pfam" id="PF03471">
    <property type="entry name" value="CorC_HlyC"/>
    <property type="match status" value="1"/>
</dbReference>
<evidence type="ECO:0000256" key="5">
    <source>
        <dbReference type="ARBA" id="ARBA00022989"/>
    </source>
</evidence>
<evidence type="ECO:0000256" key="8">
    <source>
        <dbReference type="PROSITE-ProRule" id="PRU00703"/>
    </source>
</evidence>
<dbReference type="InterPro" id="IPR046342">
    <property type="entry name" value="CBS_dom_sf"/>
</dbReference>
<sequence>MTDLSDPASFQLLASSLVREWEFTTWDVLWRLGMVMFFVLLNGFFVAAEFAIVKVRESQLQAEAEEGNRQAVFAQSVVKHLDAYLSATQLGITLASIALGMAGEPLLAQMIEPWLFKVGVQSDNVVHGIAFGIAFTVITFLHVVLGELTPKSLAIRKSLPTTLWVCRPLHIFMVALKPFIFVLNGTANWLLKKLFHIDPVGESERVHSEEELKHIVAASEESDEVTETEKRIVLNALALNDRYVRDVMTPRKDVISLDVDEPFEVNLKLAIESKHTRFPLVEGHLDHSIGLVHIKDMLRLMQEPGSSGKDLRRIKRELLLVPEMMPVDKLLKQFLDKHAHLALAVDEYGGAVGIVTLDNVVEEIVGDIQDEFDTAEKPEFHRINDDEFDVEGTLNLYELNELTDLELESDEVTTISGYVTHALGHFPKQGETLRVEDYEVTATKVEARRIAQLHFKRVPKVDDEEGSESGSGQGEVETAKSN</sequence>
<evidence type="ECO:0000256" key="2">
    <source>
        <dbReference type="ARBA" id="ARBA00022475"/>
    </source>
</evidence>
<protein>
    <submittedName>
        <fullName evidence="14">CBS domain containing-hemolysin-like protein</fullName>
    </submittedName>
</protein>
<evidence type="ECO:0000256" key="6">
    <source>
        <dbReference type="ARBA" id="ARBA00023122"/>
    </source>
</evidence>
<feature type="domain" description="CBS" evidence="12">
    <location>
        <begin position="248"/>
        <end position="307"/>
    </location>
</feature>
<feature type="transmembrane region" description="Helical" evidence="11">
    <location>
        <begin position="128"/>
        <end position="148"/>
    </location>
</feature>
<feature type="transmembrane region" description="Helical" evidence="11">
    <location>
        <begin position="28"/>
        <end position="52"/>
    </location>
</feature>
<dbReference type="SUPFAM" id="SSF54631">
    <property type="entry name" value="CBS-domain pair"/>
    <property type="match status" value="1"/>
</dbReference>
<dbReference type="CDD" id="cd04590">
    <property type="entry name" value="CBS_pair_CorC_HlyC_assoc"/>
    <property type="match status" value="1"/>
</dbReference>
<dbReference type="AlphaFoldDB" id="A0A366HR04"/>
<keyword evidence="7 9" id="KW-0472">Membrane</keyword>
<evidence type="ECO:0000256" key="7">
    <source>
        <dbReference type="ARBA" id="ARBA00023136"/>
    </source>
</evidence>
<accession>A0A366HR04</accession>
<dbReference type="RefSeq" id="WP_113957635.1">
    <property type="nucleotide sequence ID" value="NZ_QNRR01000002.1"/>
</dbReference>
<dbReference type="Proteomes" id="UP000253426">
    <property type="component" value="Unassembled WGS sequence"/>
</dbReference>
<dbReference type="InterPro" id="IPR005170">
    <property type="entry name" value="Transptr-assoc_dom"/>
</dbReference>
<keyword evidence="5 9" id="KW-1133">Transmembrane helix</keyword>
<name>A0A366HR04_9BACT</name>
<organism evidence="14 15">
    <name type="scientific">Roseimicrobium gellanilyticum</name>
    <dbReference type="NCBI Taxonomy" id="748857"/>
    <lineage>
        <taxon>Bacteria</taxon>
        <taxon>Pseudomonadati</taxon>
        <taxon>Verrucomicrobiota</taxon>
        <taxon>Verrucomicrobiia</taxon>
        <taxon>Verrucomicrobiales</taxon>
        <taxon>Verrucomicrobiaceae</taxon>
        <taxon>Roseimicrobium</taxon>
    </lineage>
</organism>
<evidence type="ECO:0000259" key="13">
    <source>
        <dbReference type="PROSITE" id="PS51846"/>
    </source>
</evidence>
<dbReference type="FunFam" id="3.10.580.10:FF:000002">
    <property type="entry name" value="Magnesium/cobalt efflux protein CorC"/>
    <property type="match status" value="1"/>
</dbReference>
<dbReference type="GO" id="GO:0050660">
    <property type="term" value="F:flavin adenine dinucleotide binding"/>
    <property type="evidence" value="ECO:0007669"/>
    <property type="project" value="InterPro"/>
</dbReference>
<dbReference type="OrthoDB" id="9798188at2"/>
<evidence type="ECO:0000256" key="1">
    <source>
        <dbReference type="ARBA" id="ARBA00004651"/>
    </source>
</evidence>
<proteinExistence type="predicted"/>
<reference evidence="14 15" key="1">
    <citation type="submission" date="2018-06" db="EMBL/GenBank/DDBJ databases">
        <title>Genomic Encyclopedia of Type Strains, Phase IV (KMG-IV): sequencing the most valuable type-strain genomes for metagenomic binning, comparative biology and taxonomic classification.</title>
        <authorList>
            <person name="Goeker M."/>
        </authorList>
    </citation>
    <scope>NUCLEOTIDE SEQUENCE [LARGE SCALE GENOMIC DNA]</scope>
    <source>
        <strain evidence="14 15">DSM 25532</strain>
    </source>
</reference>
<evidence type="ECO:0000259" key="12">
    <source>
        <dbReference type="PROSITE" id="PS51371"/>
    </source>
</evidence>
<feature type="domain" description="CBS" evidence="12">
    <location>
        <begin position="314"/>
        <end position="371"/>
    </location>
</feature>
<dbReference type="PROSITE" id="PS51846">
    <property type="entry name" value="CNNM"/>
    <property type="match status" value="1"/>
</dbReference>
<dbReference type="SUPFAM" id="SSF56176">
    <property type="entry name" value="FAD-binding/transporter-associated domain-like"/>
    <property type="match status" value="1"/>
</dbReference>
<dbReference type="Gene3D" id="3.30.465.10">
    <property type="match status" value="1"/>
</dbReference>
<dbReference type="PANTHER" id="PTHR43099:SF5">
    <property type="entry name" value="HLYC_CORC FAMILY TRANSPORTER"/>
    <property type="match status" value="1"/>
</dbReference>
<evidence type="ECO:0000313" key="15">
    <source>
        <dbReference type="Proteomes" id="UP000253426"/>
    </source>
</evidence>
<evidence type="ECO:0000256" key="4">
    <source>
        <dbReference type="ARBA" id="ARBA00022737"/>
    </source>
</evidence>
<feature type="domain" description="CNNM transmembrane" evidence="13">
    <location>
        <begin position="24"/>
        <end position="229"/>
    </location>
</feature>
<evidence type="ECO:0000256" key="3">
    <source>
        <dbReference type="ARBA" id="ARBA00022692"/>
    </source>
</evidence>
<dbReference type="Gene3D" id="3.10.580.10">
    <property type="entry name" value="CBS-domain"/>
    <property type="match status" value="1"/>
</dbReference>
<feature type="transmembrane region" description="Helical" evidence="11">
    <location>
        <begin position="83"/>
        <end position="108"/>
    </location>
</feature>
<comment type="subcellular location">
    <subcellularLocation>
        <location evidence="1">Cell membrane</location>
        <topology evidence="1">Multi-pass membrane protein</topology>
    </subcellularLocation>
</comment>
<dbReference type="InterPro" id="IPR000644">
    <property type="entry name" value="CBS_dom"/>
</dbReference>